<dbReference type="GO" id="GO:0016020">
    <property type="term" value="C:membrane"/>
    <property type="evidence" value="ECO:0007669"/>
    <property type="project" value="UniProtKB-SubCell"/>
</dbReference>
<dbReference type="Gene3D" id="1.10.10.1320">
    <property type="entry name" value="Anti-sigma factor, zinc-finger domain"/>
    <property type="match status" value="1"/>
</dbReference>
<evidence type="ECO:0000256" key="3">
    <source>
        <dbReference type="ARBA" id="ARBA00022989"/>
    </source>
</evidence>
<evidence type="ECO:0000256" key="7">
    <source>
        <dbReference type="SAM" id="Phobius"/>
    </source>
</evidence>
<keyword evidence="10" id="KW-1185">Reference proteome</keyword>
<comment type="caution">
    <text evidence="9">The sequence shown here is derived from an EMBL/GenBank/DDBJ whole genome shotgun (WGS) entry which is preliminary data.</text>
</comment>
<dbReference type="OrthoDB" id="5185837at2"/>
<feature type="domain" description="Putative zinc-finger" evidence="8">
    <location>
        <begin position="7"/>
        <end position="36"/>
    </location>
</feature>
<evidence type="ECO:0000313" key="10">
    <source>
        <dbReference type="Proteomes" id="UP000294901"/>
    </source>
</evidence>
<evidence type="ECO:0000313" key="9">
    <source>
        <dbReference type="EMBL" id="TDO38352.1"/>
    </source>
</evidence>
<dbReference type="GO" id="GO:0006417">
    <property type="term" value="P:regulation of translation"/>
    <property type="evidence" value="ECO:0007669"/>
    <property type="project" value="TreeGrafter"/>
</dbReference>
<evidence type="ECO:0000256" key="2">
    <source>
        <dbReference type="ARBA" id="ARBA00022692"/>
    </source>
</evidence>
<name>A0A4R6JRK3_9ACTN</name>
<evidence type="ECO:0000259" key="8">
    <source>
        <dbReference type="Pfam" id="PF13490"/>
    </source>
</evidence>
<dbReference type="PANTHER" id="PTHR37461">
    <property type="entry name" value="ANTI-SIGMA-K FACTOR RSKA"/>
    <property type="match status" value="1"/>
</dbReference>
<evidence type="ECO:0000256" key="6">
    <source>
        <dbReference type="ARBA" id="ARBA00023163"/>
    </source>
</evidence>
<keyword evidence="6" id="KW-0804">Transcription</keyword>
<dbReference type="EMBL" id="SNWR01000001">
    <property type="protein sequence ID" value="TDO38352.1"/>
    <property type="molecule type" value="Genomic_DNA"/>
</dbReference>
<evidence type="ECO:0000256" key="5">
    <source>
        <dbReference type="ARBA" id="ARBA00023136"/>
    </source>
</evidence>
<reference evidence="9 10" key="1">
    <citation type="submission" date="2019-03" db="EMBL/GenBank/DDBJ databases">
        <title>Sequencing the genomes of 1000 actinobacteria strains.</title>
        <authorList>
            <person name="Klenk H.-P."/>
        </authorList>
    </citation>
    <scope>NUCLEOTIDE SEQUENCE [LARGE SCALE GENOMIC DNA]</scope>
    <source>
        <strain evidence="9 10">DSM 43805</strain>
    </source>
</reference>
<accession>A0A4R6JRK3</accession>
<keyword evidence="5 7" id="KW-0472">Membrane</keyword>
<sequence length="230" mass="23787">MNGHQTEQLGAYALGVLDDDEWAAVHAHVEDCPQCRRELGDLREMEERLGEIPPEAFLEGPPPDGDLLLRRTLNQVREEGRSHARRRGALWTLAGVAAAVVALAGGLYVGRSGAAPTTDAPVVAAASAPAPRVLTALDRATGTAMNVTLTPAAGWVRLSATVAGVPAGSQCRLFVVASDGRREFAGSWLVSETGASEGTTVDGSALVAPADVAAVQVETYAGQVLATATI</sequence>
<keyword evidence="2 7" id="KW-0812">Transmembrane</keyword>
<feature type="transmembrane region" description="Helical" evidence="7">
    <location>
        <begin position="89"/>
        <end position="109"/>
    </location>
</feature>
<dbReference type="GO" id="GO:0016989">
    <property type="term" value="F:sigma factor antagonist activity"/>
    <property type="evidence" value="ECO:0007669"/>
    <property type="project" value="TreeGrafter"/>
</dbReference>
<gene>
    <name evidence="9" type="ORF">C8E87_2005</name>
</gene>
<evidence type="ECO:0000256" key="1">
    <source>
        <dbReference type="ARBA" id="ARBA00004167"/>
    </source>
</evidence>
<organism evidence="9 10">
    <name type="scientific">Paractinoplanes brasiliensis</name>
    <dbReference type="NCBI Taxonomy" id="52695"/>
    <lineage>
        <taxon>Bacteria</taxon>
        <taxon>Bacillati</taxon>
        <taxon>Actinomycetota</taxon>
        <taxon>Actinomycetes</taxon>
        <taxon>Micromonosporales</taxon>
        <taxon>Micromonosporaceae</taxon>
        <taxon>Paractinoplanes</taxon>
    </lineage>
</organism>
<dbReference type="Pfam" id="PF13490">
    <property type="entry name" value="zf-HC2"/>
    <property type="match status" value="1"/>
</dbReference>
<evidence type="ECO:0000256" key="4">
    <source>
        <dbReference type="ARBA" id="ARBA00023015"/>
    </source>
</evidence>
<dbReference type="AlphaFoldDB" id="A0A4R6JRK3"/>
<keyword evidence="3 7" id="KW-1133">Transmembrane helix</keyword>
<proteinExistence type="predicted"/>
<comment type="subcellular location">
    <subcellularLocation>
        <location evidence="1">Membrane</location>
        <topology evidence="1">Single-pass membrane protein</topology>
    </subcellularLocation>
</comment>
<dbReference type="RefSeq" id="WP_133872847.1">
    <property type="nucleotide sequence ID" value="NZ_BOMD01000022.1"/>
</dbReference>
<dbReference type="PANTHER" id="PTHR37461:SF1">
    <property type="entry name" value="ANTI-SIGMA-K FACTOR RSKA"/>
    <property type="match status" value="1"/>
</dbReference>
<dbReference type="InterPro" id="IPR027383">
    <property type="entry name" value="Znf_put"/>
</dbReference>
<dbReference type="Proteomes" id="UP000294901">
    <property type="component" value="Unassembled WGS sequence"/>
</dbReference>
<keyword evidence="4" id="KW-0805">Transcription regulation</keyword>
<dbReference type="InterPro" id="IPR051474">
    <property type="entry name" value="Anti-sigma-K/W_factor"/>
</dbReference>
<dbReference type="InterPro" id="IPR041916">
    <property type="entry name" value="Anti_sigma_zinc_sf"/>
</dbReference>
<protein>
    <submittedName>
        <fullName evidence="9">Putative zinc finger protein</fullName>
    </submittedName>
</protein>